<keyword evidence="8 13" id="KW-0560">Oxidoreductase</keyword>
<gene>
    <name evidence="15" type="ORF">LTRI10_LOCUS3414</name>
</gene>
<protein>
    <recommendedName>
        <fullName evidence="17">Cytochrome P450</fullName>
    </recommendedName>
</protein>
<dbReference type="AlphaFoldDB" id="A0AAV2CIN8"/>
<accession>A0AAV2CIN8</accession>
<feature type="chain" id="PRO_5043359843" description="Cytochrome P450" evidence="14">
    <location>
        <begin position="24"/>
        <end position="507"/>
    </location>
</feature>
<dbReference type="SUPFAM" id="SSF48264">
    <property type="entry name" value="Cytochrome P450"/>
    <property type="match status" value="1"/>
</dbReference>
<dbReference type="GO" id="GO:0004497">
    <property type="term" value="F:monooxygenase activity"/>
    <property type="evidence" value="ECO:0007669"/>
    <property type="project" value="UniProtKB-KW"/>
</dbReference>
<keyword evidence="10 13" id="KW-0503">Monooxygenase</keyword>
<evidence type="ECO:0000256" key="3">
    <source>
        <dbReference type="ARBA" id="ARBA00010617"/>
    </source>
</evidence>
<name>A0AAV2CIN8_9ROSI</name>
<dbReference type="PRINTS" id="PR00463">
    <property type="entry name" value="EP450I"/>
</dbReference>
<evidence type="ECO:0000256" key="12">
    <source>
        <dbReference type="PIRSR" id="PIRSR602401-1"/>
    </source>
</evidence>
<evidence type="ECO:0000313" key="16">
    <source>
        <dbReference type="Proteomes" id="UP001497516"/>
    </source>
</evidence>
<dbReference type="CDD" id="cd11072">
    <property type="entry name" value="CYP71-like"/>
    <property type="match status" value="1"/>
</dbReference>
<evidence type="ECO:0000256" key="4">
    <source>
        <dbReference type="ARBA" id="ARBA00022617"/>
    </source>
</evidence>
<proteinExistence type="inferred from homology"/>
<dbReference type="Gene3D" id="1.10.630.10">
    <property type="entry name" value="Cytochrome P450"/>
    <property type="match status" value="1"/>
</dbReference>
<keyword evidence="5" id="KW-0812">Transmembrane</keyword>
<comment type="similarity">
    <text evidence="3 13">Belongs to the cytochrome P450 family.</text>
</comment>
<comment type="subcellular location">
    <subcellularLocation>
        <location evidence="2">Membrane</location>
        <topology evidence="2">Single-pass membrane protein</topology>
    </subcellularLocation>
</comment>
<dbReference type="PANTHER" id="PTHR47955:SF22">
    <property type="entry name" value="CYTOCHROME P450 83B1-LIKE"/>
    <property type="match status" value="1"/>
</dbReference>
<dbReference type="InterPro" id="IPR036396">
    <property type="entry name" value="Cyt_P450_sf"/>
</dbReference>
<dbReference type="InterPro" id="IPR001128">
    <property type="entry name" value="Cyt_P450"/>
</dbReference>
<dbReference type="GO" id="GO:0005506">
    <property type="term" value="F:iron ion binding"/>
    <property type="evidence" value="ECO:0007669"/>
    <property type="project" value="InterPro"/>
</dbReference>
<feature type="binding site" description="axial binding residue" evidence="12">
    <location>
        <position position="448"/>
    </location>
    <ligand>
        <name>heme</name>
        <dbReference type="ChEBI" id="CHEBI:30413"/>
    </ligand>
    <ligandPart>
        <name>Fe</name>
        <dbReference type="ChEBI" id="CHEBI:18248"/>
    </ligandPart>
</feature>
<evidence type="ECO:0000256" key="6">
    <source>
        <dbReference type="ARBA" id="ARBA00022723"/>
    </source>
</evidence>
<dbReference type="EMBL" id="OZ034813">
    <property type="protein sequence ID" value="CAL1355666.1"/>
    <property type="molecule type" value="Genomic_DNA"/>
</dbReference>
<dbReference type="InterPro" id="IPR002401">
    <property type="entry name" value="Cyt_P450_E_grp-I"/>
</dbReference>
<dbReference type="FunFam" id="1.10.630.10:FF:000011">
    <property type="entry name" value="Cytochrome P450 83B1"/>
    <property type="match status" value="1"/>
</dbReference>
<evidence type="ECO:0000256" key="10">
    <source>
        <dbReference type="ARBA" id="ARBA00023033"/>
    </source>
</evidence>
<evidence type="ECO:0000256" key="8">
    <source>
        <dbReference type="ARBA" id="ARBA00023002"/>
    </source>
</evidence>
<keyword evidence="16" id="KW-1185">Reference proteome</keyword>
<evidence type="ECO:0000256" key="2">
    <source>
        <dbReference type="ARBA" id="ARBA00004167"/>
    </source>
</evidence>
<dbReference type="InterPro" id="IPR017972">
    <property type="entry name" value="Cyt_P450_CS"/>
</dbReference>
<evidence type="ECO:0000256" key="7">
    <source>
        <dbReference type="ARBA" id="ARBA00022989"/>
    </source>
</evidence>
<keyword evidence="9 12" id="KW-0408">Iron</keyword>
<dbReference type="PROSITE" id="PS00086">
    <property type="entry name" value="CYTOCHROME_P450"/>
    <property type="match status" value="1"/>
</dbReference>
<dbReference type="PANTHER" id="PTHR47955">
    <property type="entry name" value="CYTOCHROME P450 FAMILY 71 PROTEIN"/>
    <property type="match status" value="1"/>
</dbReference>
<evidence type="ECO:0000256" key="5">
    <source>
        <dbReference type="ARBA" id="ARBA00022692"/>
    </source>
</evidence>
<keyword evidence="14" id="KW-0732">Signal</keyword>
<evidence type="ECO:0000256" key="11">
    <source>
        <dbReference type="ARBA" id="ARBA00023136"/>
    </source>
</evidence>
<evidence type="ECO:0000256" key="14">
    <source>
        <dbReference type="SAM" id="SignalP"/>
    </source>
</evidence>
<keyword evidence="7" id="KW-1133">Transmembrane helix</keyword>
<keyword evidence="11" id="KW-0472">Membrane</keyword>
<dbReference type="GO" id="GO:0020037">
    <property type="term" value="F:heme binding"/>
    <property type="evidence" value="ECO:0007669"/>
    <property type="project" value="InterPro"/>
</dbReference>
<sequence length="507" mass="57665">MAFLFFLLALPVILFILLQTNRPKKPSNLPPGPPGLPIIGNLLQIDNSSVHRSLAQLSQNHGPLMFLQLGFVPSIVISSSKLAKEVMKTQDLAFCSRPTLTGQQRLSYNGLDLVFSPYDSYYTEMRKICMVHLFHPTRVQTFRPIREYEVSQMIHKITSKIGSTPDKPVNLSEAMMYLTSTIISRVGFGKRYEEEGIERSRFQSLLNESQAMFTNFFIGDYFPYMGFVDKLNGSTARLEKNFREFDDFYQEVIDERLDPKRGKTPEQEEDILDVLLQVMNAPSSKVQLTFNHVKSLLMNVFLAGTDTGAATVVWAMSFLMKNPETMKKIQQEVRSSIEATKGFVNEDDLHQLSFLKAVVKETFRLQPTVPLLVPRQTTEKTRLDGYDIPAKTLVQINTWAIGRDPEVWESPEEFKPDRFLDNSSSTSTVDIFGQSFELTPFGAGRRICPGLHMGLVTVELALANLVYKFDWEMPVGMKKEDVDMEVIPGITMHKRNHLCLVAKRPII</sequence>
<evidence type="ECO:0000313" key="15">
    <source>
        <dbReference type="EMBL" id="CAL1355666.1"/>
    </source>
</evidence>
<comment type="cofactor">
    <cofactor evidence="1 12">
        <name>heme</name>
        <dbReference type="ChEBI" id="CHEBI:30413"/>
    </cofactor>
</comment>
<reference evidence="15 16" key="1">
    <citation type="submission" date="2024-04" db="EMBL/GenBank/DDBJ databases">
        <authorList>
            <person name="Fracassetti M."/>
        </authorList>
    </citation>
    <scope>NUCLEOTIDE SEQUENCE [LARGE SCALE GENOMIC DNA]</scope>
</reference>
<organism evidence="15 16">
    <name type="scientific">Linum trigynum</name>
    <dbReference type="NCBI Taxonomy" id="586398"/>
    <lineage>
        <taxon>Eukaryota</taxon>
        <taxon>Viridiplantae</taxon>
        <taxon>Streptophyta</taxon>
        <taxon>Embryophyta</taxon>
        <taxon>Tracheophyta</taxon>
        <taxon>Spermatophyta</taxon>
        <taxon>Magnoliopsida</taxon>
        <taxon>eudicotyledons</taxon>
        <taxon>Gunneridae</taxon>
        <taxon>Pentapetalae</taxon>
        <taxon>rosids</taxon>
        <taxon>fabids</taxon>
        <taxon>Malpighiales</taxon>
        <taxon>Linaceae</taxon>
        <taxon>Linum</taxon>
    </lineage>
</organism>
<dbReference type="GO" id="GO:0016020">
    <property type="term" value="C:membrane"/>
    <property type="evidence" value="ECO:0007669"/>
    <property type="project" value="UniProtKB-SubCell"/>
</dbReference>
<dbReference type="GO" id="GO:0016705">
    <property type="term" value="F:oxidoreductase activity, acting on paired donors, with incorporation or reduction of molecular oxygen"/>
    <property type="evidence" value="ECO:0007669"/>
    <property type="project" value="InterPro"/>
</dbReference>
<evidence type="ECO:0000256" key="9">
    <source>
        <dbReference type="ARBA" id="ARBA00023004"/>
    </source>
</evidence>
<dbReference type="Pfam" id="PF00067">
    <property type="entry name" value="p450"/>
    <property type="match status" value="1"/>
</dbReference>
<dbReference type="PRINTS" id="PR00385">
    <property type="entry name" value="P450"/>
</dbReference>
<evidence type="ECO:0000256" key="13">
    <source>
        <dbReference type="RuleBase" id="RU000461"/>
    </source>
</evidence>
<dbReference type="Proteomes" id="UP001497516">
    <property type="component" value="Chromosome 1"/>
</dbReference>
<feature type="signal peptide" evidence="14">
    <location>
        <begin position="1"/>
        <end position="23"/>
    </location>
</feature>
<evidence type="ECO:0008006" key="17">
    <source>
        <dbReference type="Google" id="ProtNLM"/>
    </source>
</evidence>
<keyword evidence="4 12" id="KW-0349">Heme</keyword>
<evidence type="ECO:0000256" key="1">
    <source>
        <dbReference type="ARBA" id="ARBA00001971"/>
    </source>
</evidence>
<keyword evidence="6 12" id="KW-0479">Metal-binding</keyword>